<evidence type="ECO:0000313" key="3">
    <source>
        <dbReference type="Proteomes" id="UP001262754"/>
    </source>
</evidence>
<feature type="chain" id="PRO_5046078392" description="DUF2846 domain-containing protein" evidence="1">
    <location>
        <begin position="26"/>
        <end position="163"/>
    </location>
</feature>
<evidence type="ECO:0000256" key="1">
    <source>
        <dbReference type="SAM" id="SignalP"/>
    </source>
</evidence>
<dbReference type="Proteomes" id="UP001262754">
    <property type="component" value="Unassembled WGS sequence"/>
</dbReference>
<evidence type="ECO:0000313" key="2">
    <source>
        <dbReference type="EMBL" id="MDR6532909.1"/>
    </source>
</evidence>
<name>A0ABU1N391_9CAUL</name>
<sequence>MALHGKFASAALGLIVMLGASPAPAQISAQAAAPTGSENVFIFRAYAEPTLWSTTLKIDGRNVATLKQNSFTAVQVAAGAHKLKLGWPLLSAQNNAELQVDIEPDKTYYFAIIGAAGIDHVEGNIIYVRDGSGFVPVEPEKGAPAIQACCTFTPPAAVRRSGD</sequence>
<keyword evidence="3" id="KW-1185">Reference proteome</keyword>
<comment type="caution">
    <text evidence="2">The sequence shown here is derived from an EMBL/GenBank/DDBJ whole genome shotgun (WGS) entry which is preliminary data.</text>
</comment>
<dbReference type="RefSeq" id="WP_310033580.1">
    <property type="nucleotide sequence ID" value="NZ_JAVDRL010000011.1"/>
</dbReference>
<accession>A0ABU1N391</accession>
<proteinExistence type="predicted"/>
<dbReference type="EMBL" id="JAVDRL010000011">
    <property type="protein sequence ID" value="MDR6532909.1"/>
    <property type="molecule type" value="Genomic_DNA"/>
</dbReference>
<organism evidence="2 3">
    <name type="scientific">Caulobacter rhizosphaerae</name>
    <dbReference type="NCBI Taxonomy" id="2010972"/>
    <lineage>
        <taxon>Bacteria</taxon>
        <taxon>Pseudomonadati</taxon>
        <taxon>Pseudomonadota</taxon>
        <taxon>Alphaproteobacteria</taxon>
        <taxon>Caulobacterales</taxon>
        <taxon>Caulobacteraceae</taxon>
        <taxon>Caulobacter</taxon>
    </lineage>
</organism>
<gene>
    <name evidence="2" type="ORF">J2800_003670</name>
</gene>
<feature type="signal peptide" evidence="1">
    <location>
        <begin position="1"/>
        <end position="25"/>
    </location>
</feature>
<keyword evidence="1" id="KW-0732">Signal</keyword>
<protein>
    <recommendedName>
        <fullName evidence="4">DUF2846 domain-containing protein</fullName>
    </recommendedName>
</protein>
<reference evidence="2 3" key="1">
    <citation type="submission" date="2023-07" db="EMBL/GenBank/DDBJ databases">
        <title>Sorghum-associated microbial communities from plants grown in Nebraska, USA.</title>
        <authorList>
            <person name="Schachtman D."/>
        </authorList>
    </citation>
    <scope>NUCLEOTIDE SEQUENCE [LARGE SCALE GENOMIC DNA]</scope>
    <source>
        <strain evidence="2 3">DS2154</strain>
    </source>
</reference>
<evidence type="ECO:0008006" key="4">
    <source>
        <dbReference type="Google" id="ProtNLM"/>
    </source>
</evidence>